<protein>
    <submittedName>
        <fullName evidence="2">Uncharacterized protein</fullName>
    </submittedName>
</protein>
<organism evidence="2 3">
    <name type="scientific">Mycoplasmopsis gallinarum</name>
    <dbReference type="NCBI Taxonomy" id="29557"/>
    <lineage>
        <taxon>Bacteria</taxon>
        <taxon>Bacillati</taxon>
        <taxon>Mycoplasmatota</taxon>
        <taxon>Mycoplasmoidales</taxon>
        <taxon>Metamycoplasmataceae</taxon>
        <taxon>Mycoplasmopsis</taxon>
    </lineage>
</organism>
<comment type="caution">
    <text evidence="2">The sequence shown here is derived from an EMBL/GenBank/DDBJ whole genome shotgun (WGS) entry which is preliminary data.</text>
</comment>
<name>A0A168RML1_9BACT</name>
<dbReference type="STRING" id="29557.MGALLINA_01720"/>
<evidence type="ECO:0000313" key="2">
    <source>
        <dbReference type="EMBL" id="OAB49124.1"/>
    </source>
</evidence>
<keyword evidence="1" id="KW-0472">Membrane</keyword>
<keyword evidence="3" id="KW-1185">Reference proteome</keyword>
<proteinExistence type="predicted"/>
<gene>
    <name evidence="2" type="ORF">MGALLINA_01720</name>
</gene>
<feature type="transmembrane region" description="Helical" evidence="1">
    <location>
        <begin position="67"/>
        <end position="88"/>
    </location>
</feature>
<keyword evidence="1" id="KW-1133">Transmembrane helix</keyword>
<dbReference type="EMBL" id="LVLH01000020">
    <property type="protein sequence ID" value="OAB49124.1"/>
    <property type="molecule type" value="Genomic_DNA"/>
</dbReference>
<keyword evidence="1" id="KW-0812">Transmembrane</keyword>
<dbReference type="AlphaFoldDB" id="A0A168RML1"/>
<sequence length="139" mass="16382">MNCALNIKETNIVTNATLKKIIGKETKNHNSNSISKKTKIFDINIKIKKEREIKEEKNKLTFWKEGIPYLTNSFLVVIIFKFCFWSSFKKIANCFLNAIEYTNKKIKKANCNTEKIAKIKIYKEVEFMIIILLNLWIKI</sequence>
<reference evidence="2 3" key="1">
    <citation type="submission" date="2016-03" db="EMBL/GenBank/DDBJ databases">
        <title>Genome sequence of Mycoplasma gallinarum strain Mgn_IPT.</title>
        <authorList>
            <person name="Yacoub E."/>
            <person name="Sirand-Pugnet P."/>
            <person name="Barre A."/>
            <person name="Maurier F."/>
            <person name="Blanchard A."/>
            <person name="Ben Abdelmoumen B.M."/>
        </authorList>
    </citation>
    <scope>NUCLEOTIDE SEQUENCE [LARGE SCALE GENOMIC DNA]</scope>
    <source>
        <strain evidence="2 3">Mgn_IPT</strain>
    </source>
</reference>
<evidence type="ECO:0000256" key="1">
    <source>
        <dbReference type="SAM" id="Phobius"/>
    </source>
</evidence>
<dbReference type="Proteomes" id="UP000076983">
    <property type="component" value="Unassembled WGS sequence"/>
</dbReference>
<accession>A0A168RML1</accession>
<evidence type="ECO:0000313" key="3">
    <source>
        <dbReference type="Proteomes" id="UP000076983"/>
    </source>
</evidence>